<evidence type="ECO:0000256" key="18">
    <source>
        <dbReference type="ARBA" id="ARBA00023124"/>
    </source>
</evidence>
<dbReference type="InterPro" id="IPR049912">
    <property type="entry name" value="CRESS_DNA_REP"/>
</dbReference>
<dbReference type="Gene3D" id="3.40.50.300">
    <property type="entry name" value="P-loop containing nucleotide triphosphate hydrolases"/>
    <property type="match status" value="1"/>
</dbReference>
<dbReference type="GO" id="GO:0003723">
    <property type="term" value="F:RNA binding"/>
    <property type="evidence" value="ECO:0007669"/>
    <property type="project" value="InterPro"/>
</dbReference>
<comment type="catalytic activity">
    <reaction evidence="23">
        <text>ATP + H2O = ADP + phosphate + H(+)</text>
        <dbReference type="Rhea" id="RHEA:13065"/>
        <dbReference type="ChEBI" id="CHEBI:15377"/>
        <dbReference type="ChEBI" id="CHEBI:15378"/>
        <dbReference type="ChEBI" id="CHEBI:30616"/>
        <dbReference type="ChEBI" id="CHEBI:43474"/>
        <dbReference type="ChEBI" id="CHEBI:456216"/>
    </reaction>
</comment>
<evidence type="ECO:0000256" key="24">
    <source>
        <dbReference type="SAM" id="MobiDB-lite"/>
    </source>
</evidence>
<keyword evidence="15" id="KW-0378">Hydrolase</keyword>
<keyword evidence="19" id="KW-0238">DNA-binding</keyword>
<keyword evidence="12" id="KW-0479">Metal-binding</keyword>
<dbReference type="EMBL" id="PP410063">
    <property type="protein sequence ID" value="WZK92814.1"/>
    <property type="molecule type" value="Genomic_DNA"/>
</dbReference>
<sequence length="278" mass="32910">MAKSKNWVFTDNNPEADEPDWPENVKYAIWQKERGENATEHLQGYVELKTVRAMSYLKGILPRAHWEIRRGTQQQAMDYASKEDTRISGPWTFGELVINAQGTRSDLLALKASIAEDLTETQLWDKHWADMHKCYRGVMRYRCLTGLKRDWAPRIYLLIGEPGCGKTSFCRRVAPDAYWKQSMSKWWDGYDGQSDVILDDFYGWIPYHTMLRLCDRYAELVESKGGQCQFIARRIFITSNREPREWWDIERVRDIDALERRFREFAIRITDYTQDLLN</sequence>
<evidence type="ECO:0000256" key="5">
    <source>
        <dbReference type="ARBA" id="ARBA00011448"/>
    </source>
</evidence>
<dbReference type="GO" id="GO:0005524">
    <property type="term" value="F:ATP binding"/>
    <property type="evidence" value="ECO:0007669"/>
    <property type="project" value="UniProtKB-KW"/>
</dbReference>
<keyword evidence="7" id="KW-1048">Host nucleus</keyword>
<evidence type="ECO:0000256" key="21">
    <source>
        <dbReference type="ARBA" id="ARBA00030754"/>
    </source>
</evidence>
<evidence type="ECO:0000256" key="6">
    <source>
        <dbReference type="ARBA" id="ARBA00014531"/>
    </source>
</evidence>
<evidence type="ECO:0000256" key="13">
    <source>
        <dbReference type="ARBA" id="ARBA00022741"/>
    </source>
</evidence>
<keyword evidence="9" id="KW-0548">Nucleotidyltransferase</keyword>
<dbReference type="PROSITE" id="PS52020">
    <property type="entry name" value="CRESS_DNA_REP"/>
    <property type="match status" value="1"/>
</dbReference>
<keyword evidence="8" id="KW-0808">Transferase</keyword>
<evidence type="ECO:0000256" key="8">
    <source>
        <dbReference type="ARBA" id="ARBA00022679"/>
    </source>
</evidence>
<evidence type="ECO:0000256" key="20">
    <source>
        <dbReference type="ARBA" id="ARBA00023268"/>
    </source>
</evidence>
<comment type="similarity">
    <text evidence="4">Belongs to the nanoviruses/circoviruses replication-associated protein family.</text>
</comment>
<reference evidence="26" key="2">
    <citation type="submission" date="2024-02" db="EMBL/GenBank/DDBJ databases">
        <authorList>
            <person name="Buigues J."/>
            <person name="Vinals A."/>
            <person name="Martinez-Recio R."/>
            <person name="S Monros J."/>
            <person name="Sanjuan R."/>
            <person name="Cuevas J.M."/>
        </authorList>
    </citation>
    <scope>NUCLEOTIDE SEQUENCE</scope>
    <source>
        <strain evidence="26">MAVG4</strain>
    </source>
</reference>
<dbReference type="GO" id="GO:0016787">
    <property type="term" value="F:hydrolase activity"/>
    <property type="evidence" value="ECO:0007669"/>
    <property type="project" value="UniProtKB-KW"/>
</dbReference>
<comment type="subunit">
    <text evidence="5">Interacts with the capsid protein; this interaction relocates Rep into the nucleus.</text>
</comment>
<dbReference type="Gene3D" id="3.40.1310.20">
    <property type="match status" value="1"/>
</dbReference>
<dbReference type="GO" id="GO:0003677">
    <property type="term" value="F:DNA binding"/>
    <property type="evidence" value="ECO:0007669"/>
    <property type="project" value="UniProtKB-KW"/>
</dbReference>
<evidence type="ECO:0000256" key="22">
    <source>
        <dbReference type="ARBA" id="ARBA00032243"/>
    </source>
</evidence>
<evidence type="ECO:0000256" key="19">
    <source>
        <dbReference type="ARBA" id="ARBA00023125"/>
    </source>
</evidence>
<dbReference type="GO" id="GO:0016779">
    <property type="term" value="F:nucleotidyltransferase activity"/>
    <property type="evidence" value="ECO:0007669"/>
    <property type="project" value="UniProtKB-KW"/>
</dbReference>
<evidence type="ECO:0000256" key="12">
    <source>
        <dbReference type="ARBA" id="ARBA00022723"/>
    </source>
</evidence>
<evidence type="ECO:0000256" key="9">
    <source>
        <dbReference type="ARBA" id="ARBA00022695"/>
    </source>
</evidence>
<evidence type="ECO:0000256" key="3">
    <source>
        <dbReference type="ARBA" id="ARBA00004147"/>
    </source>
</evidence>
<dbReference type="GO" id="GO:0042025">
    <property type="term" value="C:host cell nucleus"/>
    <property type="evidence" value="ECO:0007669"/>
    <property type="project" value="UniProtKB-SubCell"/>
</dbReference>
<accession>A0AAU6S517</accession>
<dbReference type="InterPro" id="IPR000605">
    <property type="entry name" value="Helicase_SF3_ssDNA/RNA_vir"/>
</dbReference>
<keyword evidence="16" id="KW-0347">Helicase</keyword>
<dbReference type="GO" id="GO:0046872">
    <property type="term" value="F:metal ion binding"/>
    <property type="evidence" value="ECO:0007669"/>
    <property type="project" value="UniProtKB-KW"/>
</dbReference>
<evidence type="ECO:0000256" key="16">
    <source>
        <dbReference type="ARBA" id="ARBA00022806"/>
    </source>
</evidence>
<evidence type="ECO:0000259" key="25">
    <source>
        <dbReference type="PROSITE" id="PS52020"/>
    </source>
</evidence>
<protein>
    <recommendedName>
        <fullName evidence="6">Replication-associated protein</fullName>
    </recommendedName>
    <alternativeName>
        <fullName evidence="21">ATP-dependent helicase Rep</fullName>
    </alternativeName>
    <alternativeName>
        <fullName evidence="22">RepP</fullName>
    </alternativeName>
</protein>
<feature type="region of interest" description="Disordered" evidence="24">
    <location>
        <begin position="1"/>
        <end position="20"/>
    </location>
</feature>
<comment type="cofactor">
    <cofactor evidence="2">
        <name>Mg(2+)</name>
        <dbReference type="ChEBI" id="CHEBI:18420"/>
    </cofactor>
</comment>
<dbReference type="Pfam" id="PF02407">
    <property type="entry name" value="Viral_Rep"/>
    <property type="match status" value="1"/>
</dbReference>
<feature type="domain" description="CRESS-DNA virus Rep endonuclease" evidence="25">
    <location>
        <begin position="1"/>
        <end position="96"/>
    </location>
</feature>
<evidence type="ECO:0000256" key="7">
    <source>
        <dbReference type="ARBA" id="ARBA00022562"/>
    </source>
</evidence>
<evidence type="ECO:0000256" key="23">
    <source>
        <dbReference type="ARBA" id="ARBA00049360"/>
    </source>
</evidence>
<evidence type="ECO:0000256" key="14">
    <source>
        <dbReference type="ARBA" id="ARBA00022759"/>
    </source>
</evidence>
<keyword evidence="17" id="KW-0067">ATP-binding</keyword>
<evidence type="ECO:0000256" key="2">
    <source>
        <dbReference type="ARBA" id="ARBA00001946"/>
    </source>
</evidence>
<dbReference type="GO" id="GO:0006260">
    <property type="term" value="P:DNA replication"/>
    <property type="evidence" value="ECO:0007669"/>
    <property type="project" value="UniProtKB-KW"/>
</dbReference>
<dbReference type="GO" id="GO:0003724">
    <property type="term" value="F:RNA helicase activity"/>
    <property type="evidence" value="ECO:0007669"/>
    <property type="project" value="InterPro"/>
</dbReference>
<evidence type="ECO:0000256" key="10">
    <source>
        <dbReference type="ARBA" id="ARBA00022705"/>
    </source>
</evidence>
<dbReference type="GO" id="GO:0004519">
    <property type="term" value="F:endonuclease activity"/>
    <property type="evidence" value="ECO:0007669"/>
    <property type="project" value="UniProtKB-KW"/>
</dbReference>
<proteinExistence type="inferred from homology"/>
<evidence type="ECO:0000256" key="1">
    <source>
        <dbReference type="ARBA" id="ARBA00001936"/>
    </source>
</evidence>
<evidence type="ECO:0000256" key="11">
    <source>
        <dbReference type="ARBA" id="ARBA00022722"/>
    </source>
</evidence>
<keyword evidence="10" id="KW-0235">DNA replication</keyword>
<reference evidence="26" key="1">
    <citation type="journal article" date="2024" name="Microbiol. Spectr.">
        <title>Full-genome sequencing of dozens of new DNA viruses found in Spanish bat feces.</title>
        <authorList>
            <person name="Buigues J."/>
            <person name="Vinals A."/>
            <person name="Martinez-Recio R."/>
            <person name="Monros J.S."/>
            <person name="Sanjuan R."/>
            <person name="Cuevas J.M."/>
        </authorList>
    </citation>
    <scope>NUCLEOTIDE SEQUENCE</scope>
    <source>
        <strain evidence="26">MAVG4</strain>
    </source>
</reference>
<dbReference type="Pfam" id="PF00910">
    <property type="entry name" value="RNA_helicase"/>
    <property type="match status" value="1"/>
</dbReference>
<dbReference type="SUPFAM" id="SSF52540">
    <property type="entry name" value="P-loop containing nucleoside triphosphate hydrolases"/>
    <property type="match status" value="1"/>
</dbReference>
<dbReference type="InterPro" id="IPR027417">
    <property type="entry name" value="P-loop_NTPase"/>
</dbReference>
<evidence type="ECO:0000256" key="4">
    <source>
        <dbReference type="ARBA" id="ARBA00008545"/>
    </source>
</evidence>
<organism evidence="26">
    <name type="scientific">Barbastella barbastellus feces associated circovirus 1</name>
    <dbReference type="NCBI Taxonomy" id="3139967"/>
    <lineage>
        <taxon>Viruses</taxon>
        <taxon>Monodnaviria</taxon>
        <taxon>Shotokuvirae</taxon>
        <taxon>Cressdnaviricota</taxon>
        <taxon>Arfiviricetes</taxon>
        <taxon>Cirlivirales</taxon>
        <taxon>Circoviridae</taxon>
        <taxon>Circovirus</taxon>
    </lineage>
</organism>
<name>A0AAU6S517_9CIRC</name>
<evidence type="ECO:0000256" key="17">
    <source>
        <dbReference type="ARBA" id="ARBA00022840"/>
    </source>
</evidence>
<keyword evidence="11" id="KW-0540">Nuclease</keyword>
<keyword evidence="18" id="KW-0190">Covalent protein-DNA linkage</keyword>
<evidence type="ECO:0000256" key="15">
    <source>
        <dbReference type="ARBA" id="ARBA00022801"/>
    </source>
</evidence>
<keyword evidence="14" id="KW-0255">Endonuclease</keyword>
<comment type="cofactor">
    <cofactor evidence="1">
        <name>Mn(2+)</name>
        <dbReference type="ChEBI" id="CHEBI:29035"/>
    </cofactor>
</comment>
<keyword evidence="13" id="KW-0547">Nucleotide-binding</keyword>
<comment type="subcellular location">
    <subcellularLocation>
        <location evidence="3">Host nucleus</location>
    </subcellularLocation>
</comment>
<keyword evidence="20" id="KW-0511">Multifunctional enzyme</keyword>
<evidence type="ECO:0000313" key="26">
    <source>
        <dbReference type="EMBL" id="WZK92814.1"/>
    </source>
</evidence>